<proteinExistence type="predicted"/>
<name>A0A1I1VR19_9BACL</name>
<evidence type="ECO:0000313" key="2">
    <source>
        <dbReference type="Proteomes" id="UP000198855"/>
    </source>
</evidence>
<evidence type="ECO:0000313" key="1">
    <source>
        <dbReference type="EMBL" id="SFD83453.1"/>
    </source>
</evidence>
<organism evidence="1 2">
    <name type="scientific">Paenibacillus catalpae</name>
    <dbReference type="NCBI Taxonomy" id="1045775"/>
    <lineage>
        <taxon>Bacteria</taxon>
        <taxon>Bacillati</taxon>
        <taxon>Bacillota</taxon>
        <taxon>Bacilli</taxon>
        <taxon>Bacillales</taxon>
        <taxon>Paenibacillaceae</taxon>
        <taxon>Paenibacillus</taxon>
    </lineage>
</organism>
<dbReference type="STRING" id="1045775.SAMN05216378_1649"/>
<keyword evidence="2" id="KW-1185">Reference proteome</keyword>
<accession>A0A1I1VR19</accession>
<dbReference type="AlphaFoldDB" id="A0A1I1VR19"/>
<protein>
    <submittedName>
        <fullName evidence="1">Uncharacterized protein</fullName>
    </submittedName>
</protein>
<dbReference type="EMBL" id="FOMT01000001">
    <property type="protein sequence ID" value="SFD83453.1"/>
    <property type="molecule type" value="Genomic_DNA"/>
</dbReference>
<dbReference type="Proteomes" id="UP000198855">
    <property type="component" value="Unassembled WGS sequence"/>
</dbReference>
<sequence>MTVVCKTAVNNCGLRRNMTVVYKTAVNRREVIRVLAAANWLRLNHSGVNMNRISQENGHSRLLGIIISGEPLIIHIHLG</sequence>
<gene>
    <name evidence="1" type="ORF">SAMN05216378_1649</name>
</gene>
<reference evidence="2" key="1">
    <citation type="submission" date="2016-10" db="EMBL/GenBank/DDBJ databases">
        <authorList>
            <person name="Varghese N."/>
            <person name="Submissions S."/>
        </authorList>
    </citation>
    <scope>NUCLEOTIDE SEQUENCE [LARGE SCALE GENOMIC DNA]</scope>
    <source>
        <strain evidence="2">CGMCC 1.10784</strain>
    </source>
</reference>